<dbReference type="SMART" id="SM00347">
    <property type="entry name" value="HTH_MARR"/>
    <property type="match status" value="1"/>
</dbReference>
<evidence type="ECO:0000256" key="3">
    <source>
        <dbReference type="ARBA" id="ARBA00023163"/>
    </source>
</evidence>
<name>A0A229UGZ2_9BACL</name>
<organism evidence="5 6">
    <name type="scientific">Paenibacillus rigui</name>
    <dbReference type="NCBI Taxonomy" id="554312"/>
    <lineage>
        <taxon>Bacteria</taxon>
        <taxon>Bacillati</taxon>
        <taxon>Bacillota</taxon>
        <taxon>Bacilli</taxon>
        <taxon>Bacillales</taxon>
        <taxon>Paenibacillaceae</taxon>
        <taxon>Paenibacillus</taxon>
    </lineage>
</organism>
<feature type="domain" description="HTH marR-type" evidence="4">
    <location>
        <begin position="5"/>
        <end position="137"/>
    </location>
</feature>
<evidence type="ECO:0000256" key="2">
    <source>
        <dbReference type="ARBA" id="ARBA00023125"/>
    </source>
</evidence>
<dbReference type="RefSeq" id="WP_094018509.1">
    <property type="nucleotide sequence ID" value="NZ_NMQW01000059.1"/>
</dbReference>
<protein>
    <submittedName>
        <fullName evidence="5">MarR family transcriptional regulator</fullName>
    </submittedName>
</protein>
<dbReference type="InterPro" id="IPR000835">
    <property type="entry name" value="HTH_MarR-typ"/>
</dbReference>
<dbReference type="GO" id="GO:0003677">
    <property type="term" value="F:DNA binding"/>
    <property type="evidence" value="ECO:0007669"/>
    <property type="project" value="UniProtKB-KW"/>
</dbReference>
<reference evidence="5 6" key="1">
    <citation type="submission" date="2017-07" db="EMBL/GenBank/DDBJ databases">
        <title>Genome sequencing and assembly of Paenibacillus rigui.</title>
        <authorList>
            <person name="Mayilraj S."/>
        </authorList>
    </citation>
    <scope>NUCLEOTIDE SEQUENCE [LARGE SCALE GENOMIC DNA]</scope>
    <source>
        <strain evidence="5 6">JCM 16352</strain>
    </source>
</reference>
<dbReference type="PANTHER" id="PTHR42756:SF1">
    <property type="entry name" value="TRANSCRIPTIONAL REPRESSOR OF EMRAB OPERON"/>
    <property type="match status" value="1"/>
</dbReference>
<sequence>MNSFKDDVSYALIQLIKEHRRQSDEALKQLGLHAAQEFVLFLLWEEDGLSQSQLAARLKLELPTITKSVQRMERIGLVRRHADEQDTRISRVYLTAAGRELFEPAMQVWKNLDARICLNMSELEQALFRRLLQQGLANLS</sequence>
<dbReference type="Pfam" id="PF01047">
    <property type="entry name" value="MarR"/>
    <property type="match status" value="1"/>
</dbReference>
<dbReference type="Gene3D" id="1.10.10.10">
    <property type="entry name" value="Winged helix-like DNA-binding domain superfamily/Winged helix DNA-binding domain"/>
    <property type="match status" value="1"/>
</dbReference>
<dbReference type="EMBL" id="NMQW01000059">
    <property type="protein sequence ID" value="OXM82652.1"/>
    <property type="molecule type" value="Genomic_DNA"/>
</dbReference>
<proteinExistence type="predicted"/>
<dbReference type="InterPro" id="IPR036390">
    <property type="entry name" value="WH_DNA-bd_sf"/>
</dbReference>
<evidence type="ECO:0000313" key="5">
    <source>
        <dbReference type="EMBL" id="OXM82652.1"/>
    </source>
</evidence>
<keyword evidence="3" id="KW-0804">Transcription</keyword>
<accession>A0A229UGZ2</accession>
<dbReference type="PRINTS" id="PR00598">
    <property type="entry name" value="HTHMARR"/>
</dbReference>
<evidence type="ECO:0000313" key="6">
    <source>
        <dbReference type="Proteomes" id="UP000215509"/>
    </source>
</evidence>
<dbReference type="PANTHER" id="PTHR42756">
    <property type="entry name" value="TRANSCRIPTIONAL REGULATOR, MARR"/>
    <property type="match status" value="1"/>
</dbReference>
<dbReference type="PROSITE" id="PS50995">
    <property type="entry name" value="HTH_MARR_2"/>
    <property type="match status" value="1"/>
</dbReference>
<gene>
    <name evidence="5" type="ORF">CF651_29800</name>
</gene>
<keyword evidence="1" id="KW-0805">Transcription regulation</keyword>
<dbReference type="Proteomes" id="UP000215509">
    <property type="component" value="Unassembled WGS sequence"/>
</dbReference>
<comment type="caution">
    <text evidence="5">The sequence shown here is derived from an EMBL/GenBank/DDBJ whole genome shotgun (WGS) entry which is preliminary data.</text>
</comment>
<evidence type="ECO:0000259" key="4">
    <source>
        <dbReference type="PROSITE" id="PS50995"/>
    </source>
</evidence>
<keyword evidence="6" id="KW-1185">Reference proteome</keyword>
<dbReference type="SUPFAM" id="SSF46785">
    <property type="entry name" value="Winged helix' DNA-binding domain"/>
    <property type="match status" value="1"/>
</dbReference>
<keyword evidence="2" id="KW-0238">DNA-binding</keyword>
<dbReference type="OrthoDB" id="6400170at2"/>
<dbReference type="InterPro" id="IPR036388">
    <property type="entry name" value="WH-like_DNA-bd_sf"/>
</dbReference>
<dbReference type="AlphaFoldDB" id="A0A229UGZ2"/>
<evidence type="ECO:0000256" key="1">
    <source>
        <dbReference type="ARBA" id="ARBA00023015"/>
    </source>
</evidence>
<dbReference type="GO" id="GO:0003700">
    <property type="term" value="F:DNA-binding transcription factor activity"/>
    <property type="evidence" value="ECO:0007669"/>
    <property type="project" value="InterPro"/>
</dbReference>